<dbReference type="Proteomes" id="UP000007013">
    <property type="component" value="Chromosome"/>
</dbReference>
<dbReference type="EMBL" id="CP001032">
    <property type="protein sequence ID" value="ACB76934.1"/>
    <property type="molecule type" value="Genomic_DNA"/>
</dbReference>
<dbReference type="GO" id="GO:0003700">
    <property type="term" value="F:DNA-binding transcription factor activity"/>
    <property type="evidence" value="ECO:0007669"/>
    <property type="project" value="InterPro"/>
</dbReference>
<feature type="domain" description="HTH araC/xylS-type" evidence="4">
    <location>
        <begin position="324"/>
        <end position="422"/>
    </location>
</feature>
<dbReference type="PROSITE" id="PS00041">
    <property type="entry name" value="HTH_ARAC_FAMILY_1"/>
    <property type="match status" value="1"/>
</dbReference>
<dbReference type="InterPro" id="IPR009057">
    <property type="entry name" value="Homeodomain-like_sf"/>
</dbReference>
<keyword evidence="3" id="KW-0804">Transcription</keyword>
<evidence type="ECO:0000259" key="4">
    <source>
        <dbReference type="PROSITE" id="PS01124"/>
    </source>
</evidence>
<dbReference type="GO" id="GO:0043565">
    <property type="term" value="F:sequence-specific DNA binding"/>
    <property type="evidence" value="ECO:0007669"/>
    <property type="project" value="InterPro"/>
</dbReference>
<dbReference type="PRINTS" id="PR00032">
    <property type="entry name" value="HTHARAC"/>
</dbReference>
<evidence type="ECO:0000313" key="6">
    <source>
        <dbReference type="Proteomes" id="UP000007013"/>
    </source>
</evidence>
<keyword evidence="2" id="KW-0238">DNA-binding</keyword>
<sequence>MRFNVLRRSRPTSLLGSGSLTRRQAAASGAFPDSRPHAAPADNAVFAGLLDALAFDAFAAEHRRATGFALVATDAAGTVLRGRVSASADPTAAQTARQQAIAEALRWGEPCVMGDPDGRVLWAVPVLRNQTLLGGLLVCGVALKRPARAGALDQRILHACRRLLELAARHNLTNAALLAERRRHARREREKAEALHALKEGLHDDIRSIYLREEPALIAAIRRGERPAARGAINRVLTAIYFLGESRMELLKSLALELVVTMTRTAVQAGGDPSQILGLNYQSITTLARIASQEELATWLCEMLELLIDAIQANRRHPNSVQLARAIEYMEEHLAGELTREEVARAAGLSPSHFSHLMRDKTGRSFTELLTRLRVDRACHLLARTETELAQIAQSCGFGDQSYFTRVFRRATQQTPGEFRRAQTPTAPPA</sequence>
<keyword evidence="6" id="KW-1185">Reference proteome</keyword>
<evidence type="ECO:0000256" key="1">
    <source>
        <dbReference type="ARBA" id="ARBA00023015"/>
    </source>
</evidence>
<dbReference type="InterPro" id="IPR018060">
    <property type="entry name" value="HTH_AraC"/>
</dbReference>
<dbReference type="HOGENOM" id="CLU_036605_1_1_0"/>
<dbReference type="PANTHER" id="PTHR43280:SF28">
    <property type="entry name" value="HTH-TYPE TRANSCRIPTIONAL ACTIVATOR RHAS"/>
    <property type="match status" value="1"/>
</dbReference>
<dbReference type="Gene3D" id="1.10.10.60">
    <property type="entry name" value="Homeodomain-like"/>
    <property type="match status" value="2"/>
</dbReference>
<keyword evidence="1" id="KW-0805">Transcription regulation</keyword>
<dbReference type="Pfam" id="PF12833">
    <property type="entry name" value="HTH_18"/>
    <property type="match status" value="1"/>
</dbReference>
<dbReference type="InterPro" id="IPR018062">
    <property type="entry name" value="HTH_AraC-typ_CS"/>
</dbReference>
<accession>B1ZXD9</accession>
<evidence type="ECO:0000256" key="3">
    <source>
        <dbReference type="ARBA" id="ARBA00023163"/>
    </source>
</evidence>
<protein>
    <submittedName>
        <fullName evidence="5">Transcriptional regulator, AraC family</fullName>
    </submittedName>
</protein>
<gene>
    <name evidence="5" type="ordered locus">Oter_3657</name>
</gene>
<dbReference type="STRING" id="452637.Oter_3657"/>
<evidence type="ECO:0000256" key="2">
    <source>
        <dbReference type="ARBA" id="ARBA00023125"/>
    </source>
</evidence>
<reference evidence="5 6" key="1">
    <citation type="journal article" date="2011" name="J. Bacteriol.">
        <title>Genome sequence of the verrucomicrobium Opitutus terrae PB90-1, an abundant inhabitant of rice paddy soil ecosystems.</title>
        <authorList>
            <person name="van Passel M.W."/>
            <person name="Kant R."/>
            <person name="Palva A."/>
            <person name="Copeland A."/>
            <person name="Lucas S."/>
            <person name="Lapidus A."/>
            <person name="Glavina del Rio T."/>
            <person name="Pitluck S."/>
            <person name="Goltsman E."/>
            <person name="Clum A."/>
            <person name="Sun H."/>
            <person name="Schmutz J."/>
            <person name="Larimer F.W."/>
            <person name="Land M.L."/>
            <person name="Hauser L."/>
            <person name="Kyrpides N."/>
            <person name="Mikhailova N."/>
            <person name="Richardson P.P."/>
            <person name="Janssen P.H."/>
            <person name="de Vos W.M."/>
            <person name="Smidt H."/>
        </authorList>
    </citation>
    <scope>NUCLEOTIDE SEQUENCE [LARGE SCALE GENOMIC DNA]</scope>
    <source>
        <strain evidence="6">DSM 11246 / JCM 15787 / PB90-1</strain>
    </source>
</reference>
<dbReference type="InterPro" id="IPR020449">
    <property type="entry name" value="Tscrpt_reg_AraC-type_HTH"/>
</dbReference>
<dbReference type="SUPFAM" id="SSF46689">
    <property type="entry name" value="Homeodomain-like"/>
    <property type="match status" value="2"/>
</dbReference>
<dbReference type="eggNOG" id="COG2207">
    <property type="taxonomic scope" value="Bacteria"/>
</dbReference>
<dbReference type="SMART" id="SM00342">
    <property type="entry name" value="HTH_ARAC"/>
    <property type="match status" value="1"/>
</dbReference>
<dbReference type="KEGG" id="ote:Oter_3657"/>
<dbReference type="AlphaFoldDB" id="B1ZXD9"/>
<dbReference type="PANTHER" id="PTHR43280">
    <property type="entry name" value="ARAC-FAMILY TRANSCRIPTIONAL REGULATOR"/>
    <property type="match status" value="1"/>
</dbReference>
<dbReference type="PROSITE" id="PS01124">
    <property type="entry name" value="HTH_ARAC_FAMILY_2"/>
    <property type="match status" value="1"/>
</dbReference>
<organism evidence="5 6">
    <name type="scientific">Opitutus terrae (strain DSM 11246 / JCM 15787 / PB90-1)</name>
    <dbReference type="NCBI Taxonomy" id="452637"/>
    <lineage>
        <taxon>Bacteria</taxon>
        <taxon>Pseudomonadati</taxon>
        <taxon>Verrucomicrobiota</taxon>
        <taxon>Opitutia</taxon>
        <taxon>Opitutales</taxon>
        <taxon>Opitutaceae</taxon>
        <taxon>Opitutus</taxon>
    </lineage>
</organism>
<name>B1ZXD9_OPITP</name>
<proteinExistence type="predicted"/>
<evidence type="ECO:0000313" key="5">
    <source>
        <dbReference type="EMBL" id="ACB76934.1"/>
    </source>
</evidence>